<dbReference type="Proteomes" id="UP001530293">
    <property type="component" value="Unassembled WGS sequence"/>
</dbReference>
<dbReference type="AlphaFoldDB" id="A0ABD3N6B4"/>
<dbReference type="InterPro" id="IPR052420">
    <property type="entry name" value="Espin/Espin-like"/>
</dbReference>
<dbReference type="PANTHER" id="PTHR24153">
    <property type="entry name" value="ESPIN"/>
    <property type="match status" value="1"/>
</dbReference>
<feature type="compositionally biased region" description="Low complexity" evidence="3">
    <location>
        <begin position="385"/>
        <end position="403"/>
    </location>
</feature>
<reference evidence="4 5" key="1">
    <citation type="submission" date="2024-10" db="EMBL/GenBank/DDBJ databases">
        <title>Updated reference genomes for cyclostephanoid diatoms.</title>
        <authorList>
            <person name="Roberts W.R."/>
            <person name="Alverson A.J."/>
        </authorList>
    </citation>
    <scope>NUCLEOTIDE SEQUENCE [LARGE SCALE GENOMIC DNA]</scope>
    <source>
        <strain evidence="4 5">AJA232-27</strain>
    </source>
</reference>
<organism evidence="4 5">
    <name type="scientific">Discostella pseudostelligera</name>
    <dbReference type="NCBI Taxonomy" id="259834"/>
    <lineage>
        <taxon>Eukaryota</taxon>
        <taxon>Sar</taxon>
        <taxon>Stramenopiles</taxon>
        <taxon>Ochrophyta</taxon>
        <taxon>Bacillariophyta</taxon>
        <taxon>Coscinodiscophyceae</taxon>
        <taxon>Thalassiosirophycidae</taxon>
        <taxon>Stephanodiscales</taxon>
        <taxon>Stephanodiscaceae</taxon>
        <taxon>Discostella</taxon>
    </lineage>
</organism>
<dbReference type="InterPro" id="IPR002110">
    <property type="entry name" value="Ankyrin_rpt"/>
</dbReference>
<dbReference type="EMBL" id="JALLBG020000022">
    <property type="protein sequence ID" value="KAL3771633.1"/>
    <property type="molecule type" value="Genomic_DNA"/>
</dbReference>
<evidence type="ECO:0000256" key="2">
    <source>
        <dbReference type="ARBA" id="ARBA00023043"/>
    </source>
</evidence>
<keyword evidence="1" id="KW-0677">Repeat</keyword>
<comment type="caution">
    <text evidence="4">The sequence shown here is derived from an EMBL/GenBank/DDBJ whole genome shotgun (WGS) entry which is preliminary data.</text>
</comment>
<dbReference type="SUPFAM" id="SSF48403">
    <property type="entry name" value="Ankyrin repeat"/>
    <property type="match status" value="1"/>
</dbReference>
<feature type="compositionally biased region" description="Basic and acidic residues" evidence="3">
    <location>
        <begin position="267"/>
        <end position="294"/>
    </location>
</feature>
<keyword evidence="2" id="KW-0040">ANK repeat</keyword>
<keyword evidence="5" id="KW-1185">Reference proteome</keyword>
<feature type="compositionally biased region" description="Basic and acidic residues" evidence="3">
    <location>
        <begin position="365"/>
        <end position="375"/>
    </location>
</feature>
<dbReference type="InterPro" id="IPR036770">
    <property type="entry name" value="Ankyrin_rpt-contain_sf"/>
</dbReference>
<dbReference type="Gene3D" id="1.25.40.20">
    <property type="entry name" value="Ankyrin repeat-containing domain"/>
    <property type="match status" value="1"/>
</dbReference>
<protein>
    <submittedName>
        <fullName evidence="4">Uncharacterized protein</fullName>
    </submittedName>
</protein>
<evidence type="ECO:0000313" key="5">
    <source>
        <dbReference type="Proteomes" id="UP001530293"/>
    </source>
</evidence>
<name>A0ABD3N6B4_9STRA</name>
<sequence>MPEVDFDVNVTPLYDAIGKCDWDAASDACRRNPIEAKTWVVRREARPGDSDRERQGNDMSAVKILWRILPLHSACARNPPSSFVSQLIMAYPDAAAQKDHSGMYPLHYACGNRASRDVIKQLIENFPRAVREADPQGMLPLHYIAQWGPSEDGIVEMLLNGHAEGIAALNRDGMSPLDLCRESNYEDWEKVLSEMEGRSLTKLQSGGGGGVCGGGGGSGLRGKQMIVPRNEDSLLCSTIEVRKKIPSSLSIRDESYSLSKISTLRGPERVEVGSPCDARDEVSTRQSNHTDRGATPRSFQSMIAARSRDSASTSHSIAPHSITCSIASPRYHDMKTPRSSGRGPGFSFGSITPNASHSSSLGFNFERETYTRGRSNDGCGGKIGSNALRSSTPSSTSLMSQLSVRGDHGTRLRPSLSLPLEKDSLEKKERQGSLSQVKMGASYNSWGGHQAFEAMQAENAQLHAKLTNYLTIENENRQLHAKLANYHAVCHENQELRAALAKLNDIQSELSEIVGLLQRRESIRVSVSANRKKFLLEMLAAEENLDQEERSGLLYNGETLPMAMERQITSIRQLRNEMGHR</sequence>
<accession>A0ABD3N6B4</accession>
<evidence type="ECO:0000256" key="3">
    <source>
        <dbReference type="SAM" id="MobiDB-lite"/>
    </source>
</evidence>
<proteinExistence type="predicted"/>
<dbReference type="PANTHER" id="PTHR24153:SF8">
    <property type="entry name" value="FORKED, ISOFORM F"/>
    <property type="match status" value="1"/>
</dbReference>
<dbReference type="Pfam" id="PF12796">
    <property type="entry name" value="Ank_2"/>
    <property type="match status" value="1"/>
</dbReference>
<evidence type="ECO:0000256" key="1">
    <source>
        <dbReference type="ARBA" id="ARBA00022737"/>
    </source>
</evidence>
<feature type="compositionally biased region" description="Polar residues" evidence="3">
    <location>
        <begin position="351"/>
        <end position="362"/>
    </location>
</feature>
<feature type="compositionally biased region" description="Low complexity" evidence="3">
    <location>
        <begin position="337"/>
        <end position="350"/>
    </location>
</feature>
<feature type="compositionally biased region" description="Basic and acidic residues" evidence="3">
    <location>
        <begin position="420"/>
        <end position="431"/>
    </location>
</feature>
<evidence type="ECO:0000313" key="4">
    <source>
        <dbReference type="EMBL" id="KAL3771633.1"/>
    </source>
</evidence>
<feature type="compositionally biased region" description="Polar residues" evidence="3">
    <location>
        <begin position="310"/>
        <end position="326"/>
    </location>
</feature>
<feature type="region of interest" description="Disordered" evidence="3">
    <location>
        <begin position="267"/>
        <end position="436"/>
    </location>
</feature>
<gene>
    <name evidence="4" type="ORF">ACHAWU_007750</name>
</gene>